<organism evidence="1 2">
    <name type="scientific">Sporosarcina luteola</name>
    <dbReference type="NCBI Taxonomy" id="582850"/>
    <lineage>
        <taxon>Bacteria</taxon>
        <taxon>Bacillati</taxon>
        <taxon>Bacillota</taxon>
        <taxon>Bacilli</taxon>
        <taxon>Bacillales</taxon>
        <taxon>Caryophanaceae</taxon>
        <taxon>Sporosarcina</taxon>
    </lineage>
</organism>
<accession>A0A511Z910</accession>
<gene>
    <name evidence="1" type="ORF">SLU01_22440</name>
</gene>
<dbReference type="Proteomes" id="UP000321901">
    <property type="component" value="Unassembled WGS sequence"/>
</dbReference>
<dbReference type="EMBL" id="BJYL01000029">
    <property type="protein sequence ID" value="GEN83932.1"/>
    <property type="molecule type" value="Genomic_DNA"/>
</dbReference>
<keyword evidence="2" id="KW-1185">Reference proteome</keyword>
<proteinExistence type="predicted"/>
<protein>
    <submittedName>
        <fullName evidence="1">Uncharacterized protein</fullName>
    </submittedName>
</protein>
<sequence length="98" mass="10930">MNDQSRQGAKTSYGISDLFSGKDLEIIAASLLLIGKLKVDSVSLFRDQPLIVVSLIGQFKSTEEKKENRMADLADILEENREMTLADVLEGLKQKMNQ</sequence>
<dbReference type="AlphaFoldDB" id="A0A511Z910"/>
<evidence type="ECO:0000313" key="1">
    <source>
        <dbReference type="EMBL" id="GEN83932.1"/>
    </source>
</evidence>
<dbReference type="RefSeq" id="WP_147058321.1">
    <property type="nucleotide sequence ID" value="NZ_BJYL01000029.1"/>
</dbReference>
<comment type="caution">
    <text evidence="1">The sequence shown here is derived from an EMBL/GenBank/DDBJ whole genome shotgun (WGS) entry which is preliminary data.</text>
</comment>
<name>A0A511Z910_9BACL</name>
<dbReference type="OrthoDB" id="2651466at2"/>
<evidence type="ECO:0000313" key="2">
    <source>
        <dbReference type="Proteomes" id="UP000321901"/>
    </source>
</evidence>
<reference evidence="1 2" key="1">
    <citation type="submission" date="2019-07" db="EMBL/GenBank/DDBJ databases">
        <title>Whole genome shotgun sequence of Sporosarcina luteola NBRC 105378.</title>
        <authorList>
            <person name="Hosoyama A."/>
            <person name="Uohara A."/>
            <person name="Ohji S."/>
            <person name="Ichikawa N."/>
        </authorList>
    </citation>
    <scope>NUCLEOTIDE SEQUENCE [LARGE SCALE GENOMIC DNA]</scope>
    <source>
        <strain evidence="1 2">NBRC 105378</strain>
    </source>
</reference>